<reference evidence="1" key="1">
    <citation type="submission" date="2021-06" db="EMBL/GenBank/DDBJ databases">
        <authorList>
            <person name="Shi N."/>
            <person name="Huang B."/>
        </authorList>
    </citation>
    <scope>NUCLEOTIDE SEQUENCE</scope>
    <source>
        <strain evidence="1">NSBH8</strain>
    </source>
</reference>
<accession>A0A977R5K2</accession>
<dbReference type="EMBL" id="MZ600512">
    <property type="protein sequence ID" value="UXL82818.1"/>
    <property type="molecule type" value="Genomic_RNA"/>
</dbReference>
<evidence type="ECO:0000313" key="1">
    <source>
        <dbReference type="EMBL" id="UXL82818.1"/>
    </source>
</evidence>
<dbReference type="GO" id="GO:0019028">
    <property type="term" value="C:viral capsid"/>
    <property type="evidence" value="ECO:0007669"/>
    <property type="project" value="UniProtKB-KW"/>
</dbReference>
<organism evidence="1">
    <name type="scientific">Conidiobolus chlamydosporus totivirus 2</name>
    <dbReference type="NCBI Taxonomy" id="2980976"/>
    <lineage>
        <taxon>Viruses</taxon>
        <taxon>Riboviria</taxon>
        <taxon>Orthornavirae</taxon>
        <taxon>Duplornaviricota</taxon>
        <taxon>Chrymotiviricetes</taxon>
        <taxon>Ghabrivirales</taxon>
        <taxon>Alphatotivirineae</taxon>
        <taxon>Orthototiviridae</taxon>
        <taxon>Totivirus</taxon>
    </lineage>
</organism>
<protein>
    <submittedName>
        <fullName evidence="1">Coat protein</fullName>
    </submittedName>
</protein>
<keyword evidence="1" id="KW-0167">Capsid protein</keyword>
<proteinExistence type="predicted"/>
<sequence>MSEVQENIESATKQLSSLAQTKLDDAGTNTGVVVNGSVSNGKDSIMAGSFGKIIDSVAANYGLSDIMVKSYFNGRYASFLSDQLDFRAVGDFMSKFHRNDIFYVGQGSRYFWDTDFRTIRREGQSLEARMVPIGRGRMERFPVSWYRSLDKNTMPGFNRTKLDEAYTAELTSFDSGYDKARKRDNDRIRTWLSGETRGGDQPYLSFIREGLCGSLVSRSLWKNYLNNTTCAGFKVRNKEKRGFCTYGPGHSPGTGERLFRIVTNDHVMDLTCRGKLDVCDDKVFVSRAKTADELAFDIFALWAGMIPEHSIYEGGDMTLLLAHIDSPFLVRIAQSWGTTWCNGYEQIGAVVAHLYNRDIISTIRSSIIVSSSDNVRILDYKTYRRFRFSRAGHFVSLLEMEGKGNNVLNMPEASWTMRLSSCYSIVELAEDSWVGFRKWHSMEQAAFNRGVLLGQAVDMVMQSICGHWRNLLSLPNGDELYDLLTIWSNVISGMAQSINGSYLWTGIRFGIPGRAVQHSTGAFNVFPDNRWHSFAEKSVVWDSAEAVGHPTIVGVTMADLQPGEGEYANDDHVFSTGPVQNTTLNLESTLTAREGKKVWLVMTRQDWYGMYPHGLTPWWKIDLDLVSPKKSYRIGTYSADQLGDFGMSGILTRALCSNSSARPVIRLDIEGIDESIPIRKSYGYGCNDHFVFWPHCLFGNLGLEFRLGVSESKLESEPLKFSVYGDSVVAAHKGSLLQGF</sequence>
<name>A0A977R5K2_9VIRU</name>
<keyword evidence="1" id="KW-0946">Virion</keyword>